<dbReference type="EMBL" id="CP055902">
    <property type="protein sequence ID" value="QKX61860.1"/>
    <property type="molecule type" value="Genomic_DNA"/>
</dbReference>
<dbReference type="RefSeq" id="XP_035348034.1">
    <property type="nucleotide sequence ID" value="XM_035492141.1"/>
</dbReference>
<dbReference type="OrthoDB" id="4851849at2759"/>
<dbReference type="GeneID" id="55996500"/>
<name>A0A7H8R659_TALRU</name>
<dbReference type="Pfam" id="PF14441">
    <property type="entry name" value="OTT_1508_deam"/>
    <property type="match status" value="1"/>
</dbReference>
<protein>
    <submittedName>
        <fullName evidence="1">Uncharacterized protein</fullName>
    </submittedName>
</protein>
<dbReference type="AlphaFoldDB" id="A0A7H8R659"/>
<evidence type="ECO:0000313" key="2">
    <source>
        <dbReference type="Proteomes" id="UP000509510"/>
    </source>
</evidence>
<dbReference type="KEGG" id="trg:TRUGW13939_09016"/>
<keyword evidence="2" id="KW-1185">Reference proteome</keyword>
<dbReference type="InterPro" id="IPR027796">
    <property type="entry name" value="OTT_1508_deam-like"/>
</dbReference>
<gene>
    <name evidence="1" type="ORF">TRUGW13939_09016</name>
</gene>
<proteinExistence type="predicted"/>
<organism evidence="1 2">
    <name type="scientific">Talaromyces rugulosus</name>
    <name type="common">Penicillium rugulosum</name>
    <dbReference type="NCBI Taxonomy" id="121627"/>
    <lineage>
        <taxon>Eukaryota</taxon>
        <taxon>Fungi</taxon>
        <taxon>Dikarya</taxon>
        <taxon>Ascomycota</taxon>
        <taxon>Pezizomycotina</taxon>
        <taxon>Eurotiomycetes</taxon>
        <taxon>Eurotiomycetidae</taxon>
        <taxon>Eurotiales</taxon>
        <taxon>Trichocomaceae</taxon>
        <taxon>Talaromyces</taxon>
        <taxon>Talaromyces sect. Islandici</taxon>
    </lineage>
</organism>
<sequence length="651" mass="74166">MAQYSSEVISAENIALFSLLHGVPVRPSTNKASRNSWNLPAQQTNRQNYSLSFDTERRLADTLAFLSSIKDDPDHIPAICVGEDPDEKNSLNVYIAINKCRWGDGDDLLQTVKDGFEQLFRILEKCSFPPHHKKEDDEYGDRRKVKEQVFSAVVSMCSSRILARLSLGPRAKLKAKKDFKKGIVEVIDFVNRQRNDRNQSTLSLFTTKARELVKLVDLWTKYQTQTPLEDLVEGVYQLQKTETVQRILDGMSNRDMDPLRRASLLNVVKKVARYRQAARFLYRLVAKEQHLSKLKAIAVNLPKEYFEKSVPSSVDYYPRLSSVLFRIHPKYAKEKSLGQIRRLLLTKKEKSVDEDFSERVLKTLNEAKIHAEVQLIAHCESQLPGGSMGLPPRVICSSKDACYLCNLAIYLYRGKMHTPRSHGRLYPGWRLPLQQHQQLGVSFNQAIETKIKESLMFLFQKQQRINYPFPMESTLGTLPSSNTTLYGSSIRDESVISRIGLGHEVPVRTLLSVGNQEPTGFKPGEKSKSRDLISDIRSQDSHLSNEDEMLPRGIALKKTIKPQNAPFVYSNGLLEVQMDLEPPDPSKLATNQTSLAYSIEWLDKAAEIQEKCHSGCVIDVGTLQGEVFHEICGKNSLYMRFENSVFRLRFH</sequence>
<evidence type="ECO:0000313" key="1">
    <source>
        <dbReference type="EMBL" id="QKX61860.1"/>
    </source>
</evidence>
<dbReference type="Proteomes" id="UP000509510">
    <property type="component" value="Chromosome V"/>
</dbReference>
<reference evidence="2" key="1">
    <citation type="submission" date="2020-06" db="EMBL/GenBank/DDBJ databases">
        <title>A chromosome-scale genome assembly of Talaromyces rugulosus W13939.</title>
        <authorList>
            <person name="Wang B."/>
            <person name="Guo L."/>
            <person name="Ye K."/>
            <person name="Wang L."/>
        </authorList>
    </citation>
    <scope>NUCLEOTIDE SEQUENCE [LARGE SCALE GENOMIC DNA]</scope>
    <source>
        <strain evidence="2">W13939</strain>
    </source>
</reference>
<accession>A0A7H8R659</accession>